<evidence type="ECO:0000256" key="3">
    <source>
        <dbReference type="ARBA" id="ARBA00022448"/>
    </source>
</evidence>
<keyword evidence="4 11" id="KW-0812">Transmembrane</keyword>
<feature type="compositionally biased region" description="Gly residues" evidence="10">
    <location>
        <begin position="46"/>
        <end position="55"/>
    </location>
</feature>
<reference evidence="12" key="1">
    <citation type="submission" date="2021-01" db="EMBL/GenBank/DDBJ databases">
        <authorList>
            <person name="Corre E."/>
            <person name="Pelletier E."/>
            <person name="Niang G."/>
            <person name="Scheremetjew M."/>
            <person name="Finn R."/>
            <person name="Kale V."/>
            <person name="Holt S."/>
            <person name="Cochrane G."/>
            <person name="Meng A."/>
            <person name="Brown T."/>
            <person name="Cohen L."/>
        </authorList>
    </citation>
    <scope>NUCLEOTIDE SEQUENCE</scope>
    <source>
        <strain evidence="12">CCMP722</strain>
    </source>
</reference>
<evidence type="ECO:0000256" key="7">
    <source>
        <dbReference type="ARBA" id="ARBA00022989"/>
    </source>
</evidence>
<evidence type="ECO:0000256" key="5">
    <source>
        <dbReference type="ARBA" id="ARBA00022824"/>
    </source>
</evidence>
<evidence type="ECO:0000313" key="12">
    <source>
        <dbReference type="EMBL" id="CAD8667086.1"/>
    </source>
</evidence>
<keyword evidence="7 11" id="KW-1133">Transmembrane helix</keyword>
<accession>A0A7S0R4M4</accession>
<evidence type="ECO:0000256" key="2">
    <source>
        <dbReference type="ARBA" id="ARBA00006103"/>
    </source>
</evidence>
<dbReference type="EMBL" id="HBFA01017475">
    <property type="protein sequence ID" value="CAD8667086.1"/>
    <property type="molecule type" value="Transcribed_RNA"/>
</dbReference>
<name>A0A7S0R4M4_9CHLO</name>
<evidence type="ECO:0000256" key="9">
    <source>
        <dbReference type="ARBA" id="ARBA00023136"/>
    </source>
</evidence>
<comment type="similarity">
    <text evidence="2">Belongs to the SEC61-beta family.</text>
</comment>
<comment type="subcellular location">
    <subcellularLocation>
        <location evidence="1">Endoplasmic reticulum membrane</location>
        <topology evidence="1">Single-pass membrane protein</topology>
    </subcellularLocation>
</comment>
<dbReference type="InterPro" id="IPR016482">
    <property type="entry name" value="SecG/Sec61-beta/Sbh"/>
</dbReference>
<dbReference type="PANTHER" id="PTHR13509">
    <property type="entry name" value="SEC61 SUBUNIT BETA"/>
    <property type="match status" value="1"/>
</dbReference>
<protein>
    <recommendedName>
        <fullName evidence="13">Protein transport protein Sec61 subunit beta</fullName>
    </recommendedName>
</protein>
<evidence type="ECO:0008006" key="13">
    <source>
        <dbReference type="Google" id="ProtNLM"/>
    </source>
</evidence>
<feature type="transmembrane region" description="Helical" evidence="11">
    <location>
        <begin position="74"/>
        <end position="96"/>
    </location>
</feature>
<dbReference type="GO" id="GO:0005784">
    <property type="term" value="C:Sec61 translocon complex"/>
    <property type="evidence" value="ECO:0007669"/>
    <property type="project" value="InterPro"/>
</dbReference>
<feature type="region of interest" description="Disordered" evidence="10">
    <location>
        <begin position="1"/>
        <end position="55"/>
    </location>
</feature>
<keyword evidence="6" id="KW-0653">Protein transport</keyword>
<dbReference type="InterPro" id="IPR030671">
    <property type="entry name" value="Sec61-beta/Sbh"/>
</dbReference>
<evidence type="ECO:0000256" key="4">
    <source>
        <dbReference type="ARBA" id="ARBA00022692"/>
    </source>
</evidence>
<keyword evidence="3" id="KW-0813">Transport</keyword>
<sequence>MAKGAPSQASSMVPRAGGAAPARTGPVGTTAGNRRRHTTGSSSRSSGGGGQQMGGMGGGGMLRFYTDDAPGLRITPVVVLVMSLCFIGFVTVLHVIGKIYTTRG</sequence>
<evidence type="ECO:0000256" key="10">
    <source>
        <dbReference type="SAM" id="MobiDB-lite"/>
    </source>
</evidence>
<keyword evidence="5" id="KW-0256">Endoplasmic reticulum</keyword>
<organism evidence="12">
    <name type="scientific">Pyramimonas obovata</name>
    <dbReference type="NCBI Taxonomy" id="1411642"/>
    <lineage>
        <taxon>Eukaryota</taxon>
        <taxon>Viridiplantae</taxon>
        <taxon>Chlorophyta</taxon>
        <taxon>Pyramimonadophyceae</taxon>
        <taxon>Pyramimonadales</taxon>
        <taxon>Pyramimonadaceae</taxon>
        <taxon>Pyramimonas</taxon>
        <taxon>Pyramimonas incertae sedis</taxon>
    </lineage>
</organism>
<feature type="compositionally biased region" description="Low complexity" evidence="10">
    <location>
        <begin position="13"/>
        <end position="32"/>
    </location>
</feature>
<keyword evidence="9 11" id="KW-0472">Membrane</keyword>
<evidence type="ECO:0000256" key="11">
    <source>
        <dbReference type="SAM" id="Phobius"/>
    </source>
</evidence>
<keyword evidence="8" id="KW-0811">Translocation</keyword>
<evidence type="ECO:0000256" key="1">
    <source>
        <dbReference type="ARBA" id="ARBA00004389"/>
    </source>
</evidence>
<dbReference type="Pfam" id="PF03911">
    <property type="entry name" value="Sec61_beta"/>
    <property type="match status" value="1"/>
</dbReference>
<evidence type="ECO:0000256" key="8">
    <source>
        <dbReference type="ARBA" id="ARBA00023010"/>
    </source>
</evidence>
<gene>
    <name evidence="12" type="ORF">POBO1169_LOCUS8924</name>
</gene>
<proteinExistence type="inferred from homology"/>
<evidence type="ECO:0000256" key="6">
    <source>
        <dbReference type="ARBA" id="ARBA00022927"/>
    </source>
</evidence>
<dbReference type="GO" id="GO:0006886">
    <property type="term" value="P:intracellular protein transport"/>
    <property type="evidence" value="ECO:0007669"/>
    <property type="project" value="InterPro"/>
</dbReference>
<dbReference type="AlphaFoldDB" id="A0A7S0R4M4"/>